<feature type="domain" description="Integrase catalytic" evidence="17">
    <location>
        <begin position="842"/>
        <end position="1004"/>
    </location>
</feature>
<evidence type="ECO:0000256" key="4">
    <source>
        <dbReference type="ARBA" id="ARBA00022722"/>
    </source>
</evidence>
<dbReference type="InterPro" id="IPR001584">
    <property type="entry name" value="Integrase_cat-core"/>
</dbReference>
<evidence type="ECO:0000256" key="12">
    <source>
        <dbReference type="ARBA" id="ARBA00022932"/>
    </source>
</evidence>
<keyword evidence="2" id="KW-0808">Transferase</keyword>
<dbReference type="SUPFAM" id="SSF56672">
    <property type="entry name" value="DNA/RNA polymerases"/>
    <property type="match status" value="1"/>
</dbReference>
<feature type="region of interest" description="Disordered" evidence="16">
    <location>
        <begin position="645"/>
        <end position="665"/>
    </location>
</feature>
<keyword evidence="5" id="KW-0479">Metal-binding</keyword>
<evidence type="ECO:0000256" key="2">
    <source>
        <dbReference type="ARBA" id="ARBA00022679"/>
    </source>
</evidence>
<dbReference type="GO" id="GO:0003964">
    <property type="term" value="F:RNA-directed DNA polymerase activity"/>
    <property type="evidence" value="ECO:0007669"/>
    <property type="project" value="UniProtKB-KW"/>
</dbReference>
<evidence type="ECO:0000256" key="14">
    <source>
        <dbReference type="ARBA" id="ARBA00023172"/>
    </source>
</evidence>
<dbReference type="InterPro" id="IPR041588">
    <property type="entry name" value="Integrase_H2C2"/>
</dbReference>
<dbReference type="AlphaFoldDB" id="A0A5A7T217"/>
<keyword evidence="14" id="KW-0233">DNA recombination</keyword>
<dbReference type="EMBL" id="SSTE01019085">
    <property type="protein sequence ID" value="KAA0036993.1"/>
    <property type="molecule type" value="Genomic_DNA"/>
</dbReference>
<keyword evidence="10" id="KW-0229">DNA integration</keyword>
<feature type="compositionally biased region" description="Basic and acidic residues" evidence="16">
    <location>
        <begin position="97"/>
        <end position="118"/>
    </location>
</feature>
<dbReference type="Pfam" id="PF17919">
    <property type="entry name" value="RT_RNaseH_2"/>
    <property type="match status" value="1"/>
</dbReference>
<feature type="compositionally biased region" description="Basic and acidic residues" evidence="16">
    <location>
        <begin position="77"/>
        <end position="90"/>
    </location>
</feature>
<evidence type="ECO:0000313" key="21">
    <source>
        <dbReference type="Proteomes" id="UP000321947"/>
    </source>
</evidence>
<dbReference type="GO" id="GO:0046872">
    <property type="term" value="F:metal ion binding"/>
    <property type="evidence" value="ECO:0007669"/>
    <property type="project" value="UniProtKB-KW"/>
</dbReference>
<keyword evidence="11" id="KW-0695">RNA-directed DNA polymerase</keyword>
<keyword evidence="6" id="KW-0064">Aspartyl protease</keyword>
<organism evidence="18 20">
    <name type="scientific">Cucumis melo var. makuwa</name>
    <name type="common">Oriental melon</name>
    <dbReference type="NCBI Taxonomy" id="1194695"/>
    <lineage>
        <taxon>Eukaryota</taxon>
        <taxon>Viridiplantae</taxon>
        <taxon>Streptophyta</taxon>
        <taxon>Embryophyta</taxon>
        <taxon>Tracheophyta</taxon>
        <taxon>Spermatophyta</taxon>
        <taxon>Magnoliopsida</taxon>
        <taxon>eudicotyledons</taxon>
        <taxon>Gunneridae</taxon>
        <taxon>Pentapetalae</taxon>
        <taxon>rosids</taxon>
        <taxon>fabids</taxon>
        <taxon>Cucurbitales</taxon>
        <taxon>Cucurbitaceae</taxon>
        <taxon>Benincaseae</taxon>
        <taxon>Cucumis</taxon>
    </lineage>
</organism>
<dbReference type="Gene3D" id="3.30.420.10">
    <property type="entry name" value="Ribonuclease H-like superfamily/Ribonuclease H"/>
    <property type="match status" value="1"/>
</dbReference>
<evidence type="ECO:0000256" key="9">
    <source>
        <dbReference type="ARBA" id="ARBA00022842"/>
    </source>
</evidence>
<feature type="compositionally biased region" description="Basic and acidic residues" evidence="16">
    <location>
        <begin position="652"/>
        <end position="662"/>
    </location>
</feature>
<evidence type="ECO:0000313" key="20">
    <source>
        <dbReference type="Proteomes" id="UP000321393"/>
    </source>
</evidence>
<dbReference type="CDD" id="cd00303">
    <property type="entry name" value="retropepsin_like"/>
    <property type="match status" value="1"/>
</dbReference>
<keyword evidence="8" id="KW-0378">Hydrolase</keyword>
<dbReference type="Gene3D" id="1.10.340.70">
    <property type="match status" value="1"/>
</dbReference>
<evidence type="ECO:0000313" key="19">
    <source>
        <dbReference type="EMBL" id="TYK21212.1"/>
    </source>
</evidence>
<comment type="caution">
    <text evidence="18">The sequence shown here is derived from an EMBL/GenBank/DDBJ whole genome shotgun (WGS) entry which is preliminary data.</text>
</comment>
<name>A0A5A7T217_CUCMM</name>
<dbReference type="PANTHER" id="PTHR37984:SF5">
    <property type="entry name" value="PROTEIN NYNRIN-LIKE"/>
    <property type="match status" value="1"/>
</dbReference>
<dbReference type="FunFam" id="3.30.70.270:FF:000020">
    <property type="entry name" value="Transposon Tf2-6 polyprotein-like Protein"/>
    <property type="match status" value="1"/>
</dbReference>
<dbReference type="Pfam" id="PF24626">
    <property type="entry name" value="SH3_Tf2-1"/>
    <property type="match status" value="1"/>
</dbReference>
<evidence type="ECO:0000256" key="13">
    <source>
        <dbReference type="ARBA" id="ARBA00023125"/>
    </source>
</evidence>
<proteinExistence type="predicted"/>
<dbReference type="InterPro" id="IPR056924">
    <property type="entry name" value="SH3_Tf2-1"/>
</dbReference>
<evidence type="ECO:0000256" key="6">
    <source>
        <dbReference type="ARBA" id="ARBA00022750"/>
    </source>
</evidence>
<dbReference type="Pfam" id="PF08284">
    <property type="entry name" value="RVP_2"/>
    <property type="match status" value="1"/>
</dbReference>
<dbReference type="GO" id="GO:0003677">
    <property type="term" value="F:DNA binding"/>
    <property type="evidence" value="ECO:0007669"/>
    <property type="project" value="UniProtKB-KW"/>
</dbReference>
<dbReference type="InterPro" id="IPR012337">
    <property type="entry name" value="RNaseH-like_sf"/>
</dbReference>
<dbReference type="Proteomes" id="UP000321947">
    <property type="component" value="Unassembled WGS sequence"/>
</dbReference>
<keyword evidence="1" id="KW-0645">Protease</keyword>
<dbReference type="InterPro" id="IPR021109">
    <property type="entry name" value="Peptidase_aspartic_dom_sf"/>
</dbReference>
<evidence type="ECO:0000256" key="15">
    <source>
        <dbReference type="ARBA" id="ARBA00023268"/>
    </source>
</evidence>
<dbReference type="InterPro" id="IPR041577">
    <property type="entry name" value="RT_RNaseH_2"/>
</dbReference>
<accession>A0A5A7T217</accession>
<dbReference type="GO" id="GO:0003887">
    <property type="term" value="F:DNA-directed DNA polymerase activity"/>
    <property type="evidence" value="ECO:0007669"/>
    <property type="project" value="UniProtKB-KW"/>
</dbReference>
<evidence type="ECO:0000256" key="10">
    <source>
        <dbReference type="ARBA" id="ARBA00022908"/>
    </source>
</evidence>
<dbReference type="InterPro" id="IPR036397">
    <property type="entry name" value="RNaseH_sf"/>
</dbReference>
<evidence type="ECO:0000259" key="17">
    <source>
        <dbReference type="PROSITE" id="PS50994"/>
    </source>
</evidence>
<dbReference type="Pfam" id="PF03732">
    <property type="entry name" value="Retrotrans_gag"/>
    <property type="match status" value="1"/>
</dbReference>
<dbReference type="InterPro" id="IPR043502">
    <property type="entry name" value="DNA/RNA_pol_sf"/>
</dbReference>
<dbReference type="PROSITE" id="PS50994">
    <property type="entry name" value="INTEGRASE"/>
    <property type="match status" value="1"/>
</dbReference>
<evidence type="ECO:0000313" key="18">
    <source>
        <dbReference type="EMBL" id="KAA0036993.1"/>
    </source>
</evidence>
<dbReference type="OrthoDB" id="669841at2759"/>
<protein>
    <submittedName>
        <fullName evidence="18 19">Retroelement pol polyprotein</fullName>
    </submittedName>
</protein>
<evidence type="ECO:0000256" key="11">
    <source>
        <dbReference type="ARBA" id="ARBA00022918"/>
    </source>
</evidence>
<keyword evidence="7" id="KW-0255">Endonuclease</keyword>
<dbReference type="InterPro" id="IPR043128">
    <property type="entry name" value="Rev_trsase/Diguanyl_cyclase"/>
</dbReference>
<sequence length="1186" mass="135710">MVQTRIEERLECIDQEIAGMKKELSKVSAIEVSLNEIAKSIDLMRLQSEKQQQLLFTIIETSSRERSTMSGQVTESTAKESEKVKGKESDASSSRAADSDRNFGADRNDRRIDSDDNFHDQNKFKKIEMPVFTGEDPDSWLFRAERSQEERDKFTSWSNMKERLLVRFRSNKDGTISGQFLRIKQESTVEEYINLFDKMVAPVNDLPERVIEDTFMNGLLPWVRSEVVFCRPKGLAEMMEVAQMVENREIVRTEAKLSGYSGGKMTGHIGGNGKTASGGVAGESKSNTSFPIRTITLRSFGPNENRREGTYKRLPDAEFQARKEKGLCFRCNEKYSANHKCRLKEQRELRMFVVTEGREEYEIVEEEKVVKELGRIEVNEDITTVVELSINSMVGLNDPGTMKVRGKLFGEEVIILIDCGATHNFVSEKLAKKLTLPIKETSHYGVILGFGAAVQGKGICGKLEVQLKSWKIVEDFLPLELGGVDVILGMQWLYSLGVTTVDWKNLSLSFVAEGKEERIEYLGHVISGEGVAVDPEKIRAISDWPQPMNVKETRGFLGLTGYYRRFVRNYGTIVAPLTQLLKKGGFIWTEEATLAFDLLKSAMMSLPVLALPDFTKQFEIETDASGYGIGAVLVQDRRPIAYYSSHVQSSSTKKEKSKERSSSTKIRRRGAVIQPRYQKWIAKLLCYSFEVVYKPRVENRAADALSRKPDEVQLFGLSVPITVDFDVIKKEVFQDPKYEKIIRQIEQSEELNESNYSLQKGLLMYKNRLVILKQSSLIPVILDTFHNSAVGGHSEFLRTYKRVAAELYWEGMKADIKKQCEECLTCQRSKTLALSPAGLLVPLEIPQAIWSDISMDFVEGLPKSSGFEVILVVVDRLSKYGHFLLLKHPYTAKLVAEMFVKEIVRLHGFPLSIVSDRDKVFLSQFWTELFRLSGTKLNKSTAYHPQPDGQTEVVNKGVETYLRCFCNEKPKEWTKWLPWTEYWYNTTFQRSIGMTPFQVVYGRQPPTILSYGSSPSKNSTVEEMLQERDIVLVSLREHLRLAQEQMKMYADRKRRAVEFSVGEYVFLRIRPYRQITVRSRRNEKLTPRSFGPYKIVERIGPVAYRLQLPENSRIHPVFHVSQLRKMVGQHEDSQPTIQFVDENYVWKSDPEEAIEYRKTGAGQWEVLVCEVCLSMKLLGNLMMKCR</sequence>
<dbReference type="GO" id="GO:0006508">
    <property type="term" value="P:proteolysis"/>
    <property type="evidence" value="ECO:0007669"/>
    <property type="project" value="UniProtKB-KW"/>
</dbReference>
<keyword evidence="4" id="KW-0540">Nuclease</keyword>
<dbReference type="GO" id="GO:0015074">
    <property type="term" value="P:DNA integration"/>
    <property type="evidence" value="ECO:0007669"/>
    <property type="project" value="UniProtKB-KW"/>
</dbReference>
<dbReference type="GO" id="GO:0006310">
    <property type="term" value="P:DNA recombination"/>
    <property type="evidence" value="ECO:0007669"/>
    <property type="project" value="UniProtKB-KW"/>
</dbReference>
<dbReference type="SUPFAM" id="SSF53098">
    <property type="entry name" value="Ribonuclease H-like"/>
    <property type="match status" value="1"/>
</dbReference>
<dbReference type="Gene3D" id="2.40.70.10">
    <property type="entry name" value="Acid Proteases"/>
    <property type="match status" value="1"/>
</dbReference>
<dbReference type="Proteomes" id="UP000321393">
    <property type="component" value="Unassembled WGS sequence"/>
</dbReference>
<dbReference type="SUPFAM" id="SSF50630">
    <property type="entry name" value="Acid proteases"/>
    <property type="match status" value="1"/>
</dbReference>
<dbReference type="GO" id="GO:0004519">
    <property type="term" value="F:endonuclease activity"/>
    <property type="evidence" value="ECO:0007669"/>
    <property type="project" value="UniProtKB-KW"/>
</dbReference>
<reference evidence="20 21" key="1">
    <citation type="submission" date="2019-08" db="EMBL/GenBank/DDBJ databases">
        <title>Draft genome sequences of two oriental melons (Cucumis melo L. var makuwa).</title>
        <authorList>
            <person name="Kwon S.-Y."/>
        </authorList>
    </citation>
    <scope>NUCLEOTIDE SEQUENCE [LARGE SCALE GENOMIC DNA]</scope>
    <source>
        <strain evidence="21">cv. Chang Bougi</strain>
        <strain evidence="20">cv. SW 3</strain>
        <tissue evidence="18">Leaf</tissue>
    </source>
</reference>
<keyword evidence="3" id="KW-0548">Nucleotidyltransferase</keyword>
<keyword evidence="9" id="KW-0460">Magnesium</keyword>
<dbReference type="Pfam" id="PF17921">
    <property type="entry name" value="Integrase_H2C2"/>
    <property type="match status" value="1"/>
</dbReference>
<evidence type="ECO:0000256" key="5">
    <source>
        <dbReference type="ARBA" id="ARBA00022723"/>
    </source>
</evidence>
<feature type="region of interest" description="Disordered" evidence="16">
    <location>
        <begin position="65"/>
        <end position="118"/>
    </location>
</feature>
<dbReference type="Gene3D" id="3.30.70.270">
    <property type="match status" value="1"/>
</dbReference>
<evidence type="ECO:0000256" key="3">
    <source>
        <dbReference type="ARBA" id="ARBA00022695"/>
    </source>
</evidence>
<keyword evidence="13" id="KW-0238">DNA-binding</keyword>
<dbReference type="PANTHER" id="PTHR37984">
    <property type="entry name" value="PROTEIN CBG26694"/>
    <property type="match status" value="1"/>
</dbReference>
<evidence type="ECO:0000256" key="1">
    <source>
        <dbReference type="ARBA" id="ARBA00022670"/>
    </source>
</evidence>
<dbReference type="GO" id="GO:0004190">
    <property type="term" value="F:aspartic-type endopeptidase activity"/>
    <property type="evidence" value="ECO:0007669"/>
    <property type="project" value="UniProtKB-KW"/>
</dbReference>
<dbReference type="InterPro" id="IPR005162">
    <property type="entry name" value="Retrotrans_gag_dom"/>
</dbReference>
<evidence type="ECO:0000256" key="8">
    <source>
        <dbReference type="ARBA" id="ARBA00022801"/>
    </source>
</evidence>
<gene>
    <name evidence="19" type="ORF">E5676_scaffold359G00190</name>
    <name evidence="18" type="ORF">E6C27_scaffold86G00760</name>
</gene>
<dbReference type="EMBL" id="SSTD01005839">
    <property type="protein sequence ID" value="TYK21212.1"/>
    <property type="molecule type" value="Genomic_DNA"/>
</dbReference>
<evidence type="ECO:0000256" key="7">
    <source>
        <dbReference type="ARBA" id="ARBA00022759"/>
    </source>
</evidence>
<keyword evidence="15" id="KW-0511">Multifunctional enzyme</keyword>
<keyword evidence="12" id="KW-0239">DNA-directed DNA polymerase</keyword>
<dbReference type="InterPro" id="IPR050951">
    <property type="entry name" value="Retrovirus_Pol_polyprotein"/>
</dbReference>
<evidence type="ECO:0000256" key="16">
    <source>
        <dbReference type="SAM" id="MobiDB-lite"/>
    </source>
</evidence>